<accession>A0A0D2I6R5</accession>
<dbReference type="PANTHER" id="PTHR39596">
    <property type="match status" value="1"/>
</dbReference>
<dbReference type="PANTHER" id="PTHR39596:SF2">
    <property type="entry name" value="HET DOMAIN PROTEIN (AFU_ORTHOLOGUE AFUA_1G17550)-RELATED"/>
    <property type="match status" value="1"/>
</dbReference>
<organism evidence="1 2">
    <name type="scientific">Rhinocladiella mackenziei CBS 650.93</name>
    <dbReference type="NCBI Taxonomy" id="1442369"/>
    <lineage>
        <taxon>Eukaryota</taxon>
        <taxon>Fungi</taxon>
        <taxon>Dikarya</taxon>
        <taxon>Ascomycota</taxon>
        <taxon>Pezizomycotina</taxon>
        <taxon>Eurotiomycetes</taxon>
        <taxon>Chaetothyriomycetidae</taxon>
        <taxon>Chaetothyriales</taxon>
        <taxon>Herpotrichiellaceae</taxon>
        <taxon>Rhinocladiella</taxon>
    </lineage>
</organism>
<name>A0A0D2I6R5_9EURO</name>
<evidence type="ECO:0000313" key="2">
    <source>
        <dbReference type="Proteomes" id="UP000053617"/>
    </source>
</evidence>
<dbReference type="STRING" id="1442369.A0A0D2I6R5"/>
<sequence length="492" mass="55736">MDQAWTEWTNKRKLLMEGTFLESSPSTGTAEHVGVCVNLDERQGMIDKTDAIYVVDIATLIDNYFTTLERLYHCARDSGIKSCPNRECRLNKRYVSKAIPGQSTWCTSFLEWVVQWFSCSLTSLIHYHKGGAPLKTNLSLSVMRCMENPTFGGKWNFINPCVLPDRVIYDTIEWIYRVEIAYGRDSEGKSSLQFAHFSTHWFPELVSEEDFKKAINKAKILGVCHNRLWNIISCGPRGHLDLPALLDIINKIDAAQADLFRHGEDFGLRQPPGVMSFAGSSSDDTRVVQRHKCPESELNSCASIQFPTTMDKSADRLVWYYHVKSSQSQSQTATYTPTKASGDYIAISHVWSDGTGAGRKGPGLVNSCLSRFFCDIAKTLDCQGVWWDAISIPSDPNLRAKAPRNMQQNFSSAKHTVVHDEYLMRFPWKDDGTPCLILVLSPWFTRGWTAVELVSSKSLQVLFKNPDDDRRPLIKDLERDILSNHPLHTPRP</sequence>
<keyword evidence="2" id="KW-1185">Reference proteome</keyword>
<dbReference type="RefSeq" id="XP_013268630.1">
    <property type="nucleotide sequence ID" value="XM_013413176.1"/>
</dbReference>
<dbReference type="EMBL" id="KN847481">
    <property type="protein sequence ID" value="KIX01494.1"/>
    <property type="molecule type" value="Genomic_DNA"/>
</dbReference>
<evidence type="ECO:0000313" key="1">
    <source>
        <dbReference type="EMBL" id="KIX01494.1"/>
    </source>
</evidence>
<proteinExistence type="predicted"/>
<reference evidence="1 2" key="1">
    <citation type="submission" date="2015-01" db="EMBL/GenBank/DDBJ databases">
        <title>The Genome Sequence of Rhinocladiella mackenzie CBS 650.93.</title>
        <authorList>
            <consortium name="The Broad Institute Genomics Platform"/>
            <person name="Cuomo C."/>
            <person name="de Hoog S."/>
            <person name="Gorbushina A."/>
            <person name="Stielow B."/>
            <person name="Teixiera M."/>
            <person name="Abouelleil A."/>
            <person name="Chapman S.B."/>
            <person name="Priest M."/>
            <person name="Young S.K."/>
            <person name="Wortman J."/>
            <person name="Nusbaum C."/>
            <person name="Birren B."/>
        </authorList>
    </citation>
    <scope>NUCLEOTIDE SEQUENCE [LARGE SCALE GENOMIC DNA]</scope>
    <source>
        <strain evidence="1 2">CBS 650.93</strain>
    </source>
</reference>
<protein>
    <recommendedName>
        <fullName evidence="3">Heterokaryon incompatibility domain-containing protein</fullName>
    </recommendedName>
</protein>
<dbReference type="OrthoDB" id="4161651at2759"/>
<gene>
    <name evidence="1" type="ORF">Z518_09220</name>
</gene>
<dbReference type="HOGENOM" id="CLU_554479_0_0_1"/>
<dbReference type="AlphaFoldDB" id="A0A0D2I6R5"/>
<evidence type="ECO:0008006" key="3">
    <source>
        <dbReference type="Google" id="ProtNLM"/>
    </source>
</evidence>
<dbReference type="GeneID" id="25297291"/>
<dbReference type="Proteomes" id="UP000053617">
    <property type="component" value="Unassembled WGS sequence"/>
</dbReference>
<dbReference type="VEuPathDB" id="FungiDB:Z518_09220"/>